<evidence type="ECO:0000256" key="5">
    <source>
        <dbReference type="ARBA" id="ARBA00038092"/>
    </source>
</evidence>
<dbReference type="PANTHER" id="PTHR46042:SF1">
    <property type="entry name" value="DIPHTHINE METHYLTRANSFERASE"/>
    <property type="match status" value="1"/>
</dbReference>
<keyword evidence="4" id="KW-0378">Hydrolase</keyword>
<dbReference type="Proteomes" id="UP000800097">
    <property type="component" value="Unassembled WGS sequence"/>
</dbReference>
<keyword evidence="9" id="KW-1185">Reference proteome</keyword>
<evidence type="ECO:0000256" key="2">
    <source>
        <dbReference type="ARBA" id="ARBA00022574"/>
    </source>
</evidence>
<evidence type="ECO:0000256" key="3">
    <source>
        <dbReference type="ARBA" id="ARBA00022737"/>
    </source>
</evidence>
<proteinExistence type="inferred from homology"/>
<evidence type="ECO:0000256" key="4">
    <source>
        <dbReference type="ARBA" id="ARBA00022801"/>
    </source>
</evidence>
<dbReference type="Gene3D" id="2.130.10.10">
    <property type="entry name" value="YVTN repeat-like/Quinoprotein amine dehydrogenase"/>
    <property type="match status" value="1"/>
</dbReference>
<evidence type="ECO:0000313" key="8">
    <source>
        <dbReference type="EMBL" id="KAF2276387.1"/>
    </source>
</evidence>
<dbReference type="PANTHER" id="PTHR46042">
    <property type="entry name" value="DIPHTHINE METHYLTRANSFERASE"/>
    <property type="match status" value="1"/>
</dbReference>
<protein>
    <recommendedName>
        <fullName evidence="6">methylated diphthine methylhydrolase</fullName>
        <ecNumber evidence="6">3.1.1.97</ecNumber>
    </recommendedName>
</protein>
<evidence type="ECO:0000256" key="7">
    <source>
        <dbReference type="ARBA" id="ARBA00047551"/>
    </source>
</evidence>
<evidence type="ECO:0000256" key="1">
    <source>
        <dbReference type="ARBA" id="ARBA00005156"/>
    </source>
</evidence>
<dbReference type="EC" id="3.1.1.97" evidence="6"/>
<dbReference type="RefSeq" id="XP_033653926.1">
    <property type="nucleotide sequence ID" value="XM_033795580.1"/>
</dbReference>
<evidence type="ECO:0000256" key="6">
    <source>
        <dbReference type="ARBA" id="ARBA00039131"/>
    </source>
</evidence>
<accession>A0A6A6JIW1</accession>
<comment type="pathway">
    <text evidence="1">Protein modification; peptidyl-diphthamide biosynthesis.</text>
</comment>
<keyword evidence="3" id="KW-0677">Repeat</keyword>
<dbReference type="GO" id="GO:0005737">
    <property type="term" value="C:cytoplasm"/>
    <property type="evidence" value="ECO:0007669"/>
    <property type="project" value="TreeGrafter"/>
</dbReference>
<dbReference type="SUPFAM" id="SSF50978">
    <property type="entry name" value="WD40 repeat-like"/>
    <property type="match status" value="1"/>
</dbReference>
<organism evidence="8 9">
    <name type="scientific">Westerdykella ornata</name>
    <dbReference type="NCBI Taxonomy" id="318751"/>
    <lineage>
        <taxon>Eukaryota</taxon>
        <taxon>Fungi</taxon>
        <taxon>Dikarya</taxon>
        <taxon>Ascomycota</taxon>
        <taxon>Pezizomycotina</taxon>
        <taxon>Dothideomycetes</taxon>
        <taxon>Pleosporomycetidae</taxon>
        <taxon>Pleosporales</taxon>
        <taxon>Sporormiaceae</taxon>
        <taxon>Westerdykella</taxon>
    </lineage>
</organism>
<dbReference type="Pfam" id="PF00400">
    <property type="entry name" value="WD40"/>
    <property type="match status" value="1"/>
</dbReference>
<dbReference type="EMBL" id="ML986493">
    <property type="protein sequence ID" value="KAF2276387.1"/>
    <property type="molecule type" value="Genomic_DNA"/>
</dbReference>
<dbReference type="InterPro" id="IPR001680">
    <property type="entry name" value="WD40_rpt"/>
</dbReference>
<comment type="catalytic activity">
    <reaction evidence="7">
        <text>diphthine methyl ester-[translation elongation factor 2] + H2O = diphthine-[translation elongation factor 2] + methanol + H(+)</text>
        <dbReference type="Rhea" id="RHEA:42656"/>
        <dbReference type="Rhea" id="RHEA-COMP:10172"/>
        <dbReference type="Rhea" id="RHEA-COMP:10173"/>
        <dbReference type="ChEBI" id="CHEBI:15377"/>
        <dbReference type="ChEBI" id="CHEBI:15378"/>
        <dbReference type="ChEBI" id="CHEBI:17790"/>
        <dbReference type="ChEBI" id="CHEBI:79005"/>
        <dbReference type="ChEBI" id="CHEBI:82696"/>
        <dbReference type="EC" id="3.1.1.97"/>
    </reaction>
</comment>
<dbReference type="InterPro" id="IPR036322">
    <property type="entry name" value="WD40_repeat_dom_sf"/>
</dbReference>
<dbReference type="AlphaFoldDB" id="A0A6A6JIW1"/>
<evidence type="ECO:0000313" key="9">
    <source>
        <dbReference type="Proteomes" id="UP000800097"/>
    </source>
</evidence>
<dbReference type="OrthoDB" id="1930760at2759"/>
<comment type="similarity">
    <text evidence="5">Belongs to the DPH7 family.</text>
</comment>
<dbReference type="GO" id="GO:0061685">
    <property type="term" value="F:diphthine methylesterase activity"/>
    <property type="evidence" value="ECO:0007669"/>
    <property type="project" value="UniProtKB-EC"/>
</dbReference>
<keyword evidence="2" id="KW-0853">WD repeat</keyword>
<name>A0A6A6JIW1_WESOR</name>
<dbReference type="InterPro" id="IPR015943">
    <property type="entry name" value="WD40/YVTN_repeat-like_dom_sf"/>
</dbReference>
<dbReference type="GeneID" id="54548755"/>
<dbReference type="InterPro" id="IPR052415">
    <property type="entry name" value="Diphthine_MTase"/>
</dbReference>
<sequence>MLSIEPLDSLILDLPPSCIEFWPVNPKFALIGTYNLEKQEASQDAEDGSNTIVADIAAVKKTQQRNGSLVLLRVGAENIAVLQTLPTPSAILDIHFAPSYQPPSVFGVATSTGSIGLYQFTGSQNHDPSMSSSSDAEPSISHLRTCQYFPEDVLVTAFAWHPSRPAVAMSLSSGEISLGGISGETTNATLCTHDLEAWTIAFTPDGLGLYSGGDDSTLRFSDVAANLQCVLDESSIFHSGDLKMPWTDKRIHGAGVTAILPVVVEGREDLVLTGSYDDRIRLLELPPIGRRTVLAELSLGGGVWRLKLLDLKTAPTSADEQCSILLLASCMHAGARILRLSQSASGSWHFDILARFEKHKSMNYGSDCQPQLAENGKRAFVTTSFYDRLVCLWQY</sequence>
<gene>
    <name evidence="8" type="ORF">EI97DRAFT_376834</name>
</gene>
<dbReference type="GO" id="GO:0017183">
    <property type="term" value="P:protein histidyl modification to diphthamide"/>
    <property type="evidence" value="ECO:0007669"/>
    <property type="project" value="TreeGrafter"/>
</dbReference>
<reference evidence="8" key="1">
    <citation type="journal article" date="2020" name="Stud. Mycol.">
        <title>101 Dothideomycetes genomes: a test case for predicting lifestyles and emergence of pathogens.</title>
        <authorList>
            <person name="Haridas S."/>
            <person name="Albert R."/>
            <person name="Binder M."/>
            <person name="Bloem J."/>
            <person name="Labutti K."/>
            <person name="Salamov A."/>
            <person name="Andreopoulos B."/>
            <person name="Baker S."/>
            <person name="Barry K."/>
            <person name="Bills G."/>
            <person name="Bluhm B."/>
            <person name="Cannon C."/>
            <person name="Castanera R."/>
            <person name="Culley D."/>
            <person name="Daum C."/>
            <person name="Ezra D."/>
            <person name="Gonzalez J."/>
            <person name="Henrissat B."/>
            <person name="Kuo A."/>
            <person name="Liang C."/>
            <person name="Lipzen A."/>
            <person name="Lutzoni F."/>
            <person name="Magnuson J."/>
            <person name="Mondo S."/>
            <person name="Nolan M."/>
            <person name="Ohm R."/>
            <person name="Pangilinan J."/>
            <person name="Park H.-J."/>
            <person name="Ramirez L."/>
            <person name="Alfaro M."/>
            <person name="Sun H."/>
            <person name="Tritt A."/>
            <person name="Yoshinaga Y."/>
            <person name="Zwiers L.-H."/>
            <person name="Turgeon B."/>
            <person name="Goodwin S."/>
            <person name="Spatafora J."/>
            <person name="Crous P."/>
            <person name="Grigoriev I."/>
        </authorList>
    </citation>
    <scope>NUCLEOTIDE SEQUENCE</scope>
    <source>
        <strain evidence="8">CBS 379.55</strain>
    </source>
</reference>